<evidence type="ECO:0000313" key="8">
    <source>
        <dbReference type="EMBL" id="HIZ66529.1"/>
    </source>
</evidence>
<name>A0A9D2FSH5_9FIRM</name>
<feature type="transmembrane region" description="Helical" evidence="6">
    <location>
        <begin position="34"/>
        <end position="55"/>
    </location>
</feature>
<keyword evidence="4 6" id="KW-1133">Transmembrane helix</keyword>
<feature type="non-terminal residue" evidence="8">
    <location>
        <position position="106"/>
    </location>
</feature>
<reference evidence="8" key="1">
    <citation type="journal article" date="2021" name="PeerJ">
        <title>Extensive microbial diversity within the chicken gut microbiome revealed by metagenomics and culture.</title>
        <authorList>
            <person name="Gilroy R."/>
            <person name="Ravi A."/>
            <person name="Getino M."/>
            <person name="Pursley I."/>
            <person name="Horton D.L."/>
            <person name="Alikhan N.F."/>
            <person name="Baker D."/>
            <person name="Gharbi K."/>
            <person name="Hall N."/>
            <person name="Watson M."/>
            <person name="Adriaenssens E.M."/>
            <person name="Foster-Nyarko E."/>
            <person name="Jarju S."/>
            <person name="Secka A."/>
            <person name="Antonio M."/>
            <person name="Oren A."/>
            <person name="Chaudhuri R.R."/>
            <person name="La Ragione R."/>
            <person name="Hildebrand F."/>
            <person name="Pallen M.J."/>
        </authorList>
    </citation>
    <scope>NUCLEOTIDE SEQUENCE</scope>
    <source>
        <strain evidence="8">1068</strain>
    </source>
</reference>
<protein>
    <recommendedName>
        <fullName evidence="7">Polysaccharide chain length determinant N-terminal domain-containing protein</fullName>
    </recommendedName>
</protein>
<dbReference type="AlphaFoldDB" id="A0A9D2FSH5"/>
<reference evidence="8" key="2">
    <citation type="submission" date="2021-04" db="EMBL/GenBank/DDBJ databases">
        <authorList>
            <person name="Gilroy R."/>
        </authorList>
    </citation>
    <scope>NUCLEOTIDE SEQUENCE</scope>
    <source>
        <strain evidence="8">1068</strain>
    </source>
</reference>
<evidence type="ECO:0000256" key="5">
    <source>
        <dbReference type="ARBA" id="ARBA00023136"/>
    </source>
</evidence>
<proteinExistence type="predicted"/>
<dbReference type="EMBL" id="DXBG01000271">
    <property type="protein sequence ID" value="HIZ66529.1"/>
    <property type="molecule type" value="Genomic_DNA"/>
</dbReference>
<evidence type="ECO:0000313" key="9">
    <source>
        <dbReference type="Proteomes" id="UP000824056"/>
    </source>
</evidence>
<evidence type="ECO:0000256" key="2">
    <source>
        <dbReference type="ARBA" id="ARBA00022475"/>
    </source>
</evidence>
<dbReference type="Proteomes" id="UP000824056">
    <property type="component" value="Unassembled WGS sequence"/>
</dbReference>
<evidence type="ECO:0000256" key="4">
    <source>
        <dbReference type="ARBA" id="ARBA00022989"/>
    </source>
</evidence>
<feature type="domain" description="Polysaccharide chain length determinant N-terminal" evidence="7">
    <location>
        <begin position="17"/>
        <end position="102"/>
    </location>
</feature>
<keyword evidence="3 6" id="KW-0812">Transmembrane</keyword>
<evidence type="ECO:0000256" key="1">
    <source>
        <dbReference type="ARBA" id="ARBA00004651"/>
    </source>
</evidence>
<dbReference type="GO" id="GO:0005886">
    <property type="term" value="C:plasma membrane"/>
    <property type="evidence" value="ECO:0007669"/>
    <property type="project" value="UniProtKB-SubCell"/>
</dbReference>
<dbReference type="Pfam" id="PF02706">
    <property type="entry name" value="Wzz"/>
    <property type="match status" value="1"/>
</dbReference>
<comment type="subcellular location">
    <subcellularLocation>
        <location evidence="1">Cell membrane</location>
        <topology evidence="1">Multi-pass membrane protein</topology>
    </subcellularLocation>
</comment>
<evidence type="ECO:0000259" key="7">
    <source>
        <dbReference type="Pfam" id="PF02706"/>
    </source>
</evidence>
<accession>A0A9D2FSH5</accession>
<keyword evidence="5 6" id="KW-0472">Membrane</keyword>
<keyword evidence="2" id="KW-1003">Cell membrane</keyword>
<evidence type="ECO:0000256" key="3">
    <source>
        <dbReference type="ARBA" id="ARBA00022692"/>
    </source>
</evidence>
<dbReference type="InterPro" id="IPR003856">
    <property type="entry name" value="LPS_length_determ_N"/>
</dbReference>
<evidence type="ECO:0000256" key="6">
    <source>
        <dbReference type="SAM" id="Phobius"/>
    </source>
</evidence>
<gene>
    <name evidence="8" type="ORF">H9809_11645</name>
</gene>
<organism evidence="8 9">
    <name type="scientific">Candidatus Blautia pullicola</name>
    <dbReference type="NCBI Taxonomy" id="2838498"/>
    <lineage>
        <taxon>Bacteria</taxon>
        <taxon>Bacillati</taxon>
        <taxon>Bacillota</taxon>
        <taxon>Clostridia</taxon>
        <taxon>Lachnospirales</taxon>
        <taxon>Lachnospiraceae</taxon>
        <taxon>Blautia</taxon>
    </lineage>
</organism>
<sequence length="106" mass="12475">MEENRKYIEEQDREEMEIDLALLLKNFWKSFRRLWWVVVLLALIGAGSCLGYSYFTYEPMYECSATFTVATGNEDSGSYNFYYSKSTADQLSKTFPYILDSSFFRS</sequence>
<comment type="caution">
    <text evidence="8">The sequence shown here is derived from an EMBL/GenBank/DDBJ whole genome shotgun (WGS) entry which is preliminary data.</text>
</comment>